<keyword evidence="2" id="KW-1185">Reference proteome</keyword>
<sequence length="189" mass="20184">MSDVVEAVARAARELERAERGLGAAVARARAEGATWQQVAEVLGVSRQAAFKRFGHAVDPATGEQLVPAPTADVAGLAVEVFEHIARGEADLARERMTQACARELTRGRIEAVWREVVAGYGALEELSSSGHHLDGEAVDGHQVPLPAVGRVELRLEAGECWGHVLVNRDGRVSGMVVRPGGMPETWPL</sequence>
<comment type="caution">
    <text evidence="1">The sequence shown here is derived from an EMBL/GenBank/DDBJ whole genome shotgun (WGS) entry which is preliminary data.</text>
</comment>
<protein>
    <recommendedName>
        <fullName evidence="3">DUF3887 domain-containing protein</fullName>
    </recommendedName>
</protein>
<organism evidence="1 2">
    <name type="scientific">Luteococcus peritonei</name>
    <dbReference type="NCBI Taxonomy" id="88874"/>
    <lineage>
        <taxon>Bacteria</taxon>
        <taxon>Bacillati</taxon>
        <taxon>Actinomycetota</taxon>
        <taxon>Actinomycetes</taxon>
        <taxon>Propionibacteriales</taxon>
        <taxon>Propionibacteriaceae</taxon>
        <taxon>Luteococcus</taxon>
    </lineage>
</organism>
<reference evidence="2" key="1">
    <citation type="journal article" date="2019" name="Int. J. Syst. Evol. Microbiol.">
        <title>The Global Catalogue of Microorganisms (GCM) 10K type strain sequencing project: providing services to taxonomists for standard genome sequencing and annotation.</title>
        <authorList>
            <consortium name="The Broad Institute Genomics Platform"/>
            <consortium name="The Broad Institute Genome Sequencing Center for Infectious Disease"/>
            <person name="Wu L."/>
            <person name="Ma J."/>
        </authorList>
    </citation>
    <scope>NUCLEOTIDE SEQUENCE [LARGE SCALE GENOMIC DNA]</scope>
    <source>
        <strain evidence="2">CAIM 431</strain>
    </source>
</reference>
<evidence type="ECO:0000313" key="2">
    <source>
        <dbReference type="Proteomes" id="UP001597326"/>
    </source>
</evidence>
<dbReference type="RefSeq" id="WP_343871768.1">
    <property type="nucleotide sequence ID" value="NZ_BAAAIX010000001.1"/>
</dbReference>
<dbReference type="EMBL" id="JBHUFZ010000001">
    <property type="protein sequence ID" value="MFD1888704.1"/>
    <property type="molecule type" value="Genomic_DNA"/>
</dbReference>
<accession>A0ABW4RSD9</accession>
<name>A0ABW4RSD9_9ACTN</name>
<evidence type="ECO:0000313" key="1">
    <source>
        <dbReference type="EMBL" id="MFD1888704.1"/>
    </source>
</evidence>
<proteinExistence type="predicted"/>
<dbReference type="Proteomes" id="UP001597326">
    <property type="component" value="Unassembled WGS sequence"/>
</dbReference>
<evidence type="ECO:0008006" key="3">
    <source>
        <dbReference type="Google" id="ProtNLM"/>
    </source>
</evidence>
<gene>
    <name evidence="1" type="ORF">ACFSCS_00685</name>
</gene>